<dbReference type="Proteomes" id="UP000823757">
    <property type="component" value="Unassembled WGS sequence"/>
</dbReference>
<organism evidence="1 2">
    <name type="scientific">Candidatus Cryptobacteroides faecigallinarum</name>
    <dbReference type="NCBI Taxonomy" id="2840763"/>
    <lineage>
        <taxon>Bacteria</taxon>
        <taxon>Pseudomonadati</taxon>
        <taxon>Bacteroidota</taxon>
        <taxon>Bacteroidia</taxon>
        <taxon>Bacteroidales</taxon>
        <taxon>Candidatus Cryptobacteroides</taxon>
    </lineage>
</organism>
<reference evidence="1" key="1">
    <citation type="submission" date="2020-10" db="EMBL/GenBank/DDBJ databases">
        <authorList>
            <person name="Gilroy R."/>
        </authorList>
    </citation>
    <scope>NUCLEOTIDE SEQUENCE</scope>
    <source>
        <strain evidence="1">B1-13419</strain>
    </source>
</reference>
<accession>A0A9D9NIS6</accession>
<gene>
    <name evidence="1" type="ORF">IAB91_08555</name>
</gene>
<evidence type="ECO:0000313" key="2">
    <source>
        <dbReference type="Proteomes" id="UP000823757"/>
    </source>
</evidence>
<dbReference type="AlphaFoldDB" id="A0A9D9NIS6"/>
<reference evidence="1" key="2">
    <citation type="journal article" date="2021" name="PeerJ">
        <title>Extensive microbial diversity within the chicken gut microbiome revealed by metagenomics and culture.</title>
        <authorList>
            <person name="Gilroy R."/>
            <person name="Ravi A."/>
            <person name="Getino M."/>
            <person name="Pursley I."/>
            <person name="Horton D.L."/>
            <person name="Alikhan N.F."/>
            <person name="Baker D."/>
            <person name="Gharbi K."/>
            <person name="Hall N."/>
            <person name="Watson M."/>
            <person name="Adriaenssens E.M."/>
            <person name="Foster-Nyarko E."/>
            <person name="Jarju S."/>
            <person name="Secka A."/>
            <person name="Antonio M."/>
            <person name="Oren A."/>
            <person name="Chaudhuri R.R."/>
            <person name="La Ragione R."/>
            <person name="Hildebrand F."/>
            <person name="Pallen M.J."/>
        </authorList>
    </citation>
    <scope>NUCLEOTIDE SEQUENCE</scope>
    <source>
        <strain evidence="1">B1-13419</strain>
    </source>
</reference>
<comment type="caution">
    <text evidence="1">The sequence shown here is derived from an EMBL/GenBank/DDBJ whole genome shotgun (WGS) entry which is preliminary data.</text>
</comment>
<proteinExistence type="predicted"/>
<name>A0A9D9NIS6_9BACT</name>
<evidence type="ECO:0000313" key="1">
    <source>
        <dbReference type="EMBL" id="MBO8475324.1"/>
    </source>
</evidence>
<dbReference type="EMBL" id="JADIMD010000124">
    <property type="protein sequence ID" value="MBO8475324.1"/>
    <property type="molecule type" value="Genomic_DNA"/>
</dbReference>
<protein>
    <submittedName>
        <fullName evidence="1">Uncharacterized protein</fullName>
    </submittedName>
</protein>
<sequence length="71" mass="8013">MERSVMDRKLERFALLLESGTENGKNMSFEEMCSKAGVSAGEMDRYLYDSFGLSGADILKAYRGHIPLYLL</sequence>